<keyword evidence="2" id="KW-1185">Reference proteome</keyword>
<dbReference type="InParanoid" id="A0A024GRT9"/>
<sequence>MAYVLVMQARVISHLLDDLLPENLYPQIPSLAPEAAVSTPYHDRCVERTRSPIDSFHRMAVAIPCFWTNHPFAPHGAVFAWPGQSFLQTSYLMLHLSCILSSPTEARRSLQNLEAGCKAGHGYKGGATRKLVIEIDDYDRSRRRARNRIFAVTASFF</sequence>
<accession>A0A024GRT9</accession>
<gene>
    <name evidence="1" type="ORF">BN9_105890</name>
</gene>
<dbReference type="AlphaFoldDB" id="A0A024GRT9"/>
<proteinExistence type="predicted"/>
<name>A0A024GRT9_9STRA</name>
<comment type="caution">
    <text evidence="1">The sequence shown here is derived from an EMBL/GenBank/DDBJ whole genome shotgun (WGS) entry which is preliminary data.</text>
</comment>
<protein>
    <submittedName>
        <fullName evidence="1">Uncharacterized protein</fullName>
    </submittedName>
</protein>
<dbReference type="EMBL" id="CAIX01000286">
    <property type="protein sequence ID" value="CCI49290.1"/>
    <property type="molecule type" value="Genomic_DNA"/>
</dbReference>
<evidence type="ECO:0000313" key="2">
    <source>
        <dbReference type="Proteomes" id="UP000053237"/>
    </source>
</evidence>
<evidence type="ECO:0000313" key="1">
    <source>
        <dbReference type="EMBL" id="CCI49290.1"/>
    </source>
</evidence>
<organism evidence="1 2">
    <name type="scientific">Albugo candida</name>
    <dbReference type="NCBI Taxonomy" id="65357"/>
    <lineage>
        <taxon>Eukaryota</taxon>
        <taxon>Sar</taxon>
        <taxon>Stramenopiles</taxon>
        <taxon>Oomycota</taxon>
        <taxon>Peronosporomycetes</taxon>
        <taxon>Albuginales</taxon>
        <taxon>Albuginaceae</taxon>
        <taxon>Albugo</taxon>
    </lineage>
</organism>
<dbReference type="Proteomes" id="UP000053237">
    <property type="component" value="Unassembled WGS sequence"/>
</dbReference>
<reference evidence="1 2" key="1">
    <citation type="submission" date="2012-05" db="EMBL/GenBank/DDBJ databases">
        <title>Recombination and specialization in a pathogen metapopulation.</title>
        <authorList>
            <person name="Gardiner A."/>
            <person name="Kemen E."/>
            <person name="Schultz-Larsen T."/>
            <person name="MacLean D."/>
            <person name="Van Oosterhout C."/>
            <person name="Jones J.D.G."/>
        </authorList>
    </citation>
    <scope>NUCLEOTIDE SEQUENCE [LARGE SCALE GENOMIC DNA]</scope>
    <source>
        <strain evidence="1 2">Ac Nc2</strain>
    </source>
</reference>